<gene>
    <name evidence="2" type="ORF">CWD77_03165</name>
</gene>
<organism evidence="2 3">
    <name type="scientific">Rhodohalobacter barkolensis</name>
    <dbReference type="NCBI Taxonomy" id="2053187"/>
    <lineage>
        <taxon>Bacteria</taxon>
        <taxon>Pseudomonadati</taxon>
        <taxon>Balneolota</taxon>
        <taxon>Balneolia</taxon>
        <taxon>Balneolales</taxon>
        <taxon>Balneolaceae</taxon>
        <taxon>Rhodohalobacter</taxon>
    </lineage>
</organism>
<dbReference type="RefSeq" id="WP_101071771.1">
    <property type="nucleotide sequence ID" value="NZ_PISP01000001.1"/>
</dbReference>
<keyword evidence="1" id="KW-0472">Membrane</keyword>
<name>A0A2N0VJW2_9BACT</name>
<keyword evidence="3" id="KW-1185">Reference proteome</keyword>
<reference evidence="2 3" key="1">
    <citation type="submission" date="2017-11" db="EMBL/GenBank/DDBJ databases">
        <title>Rhodohalobacter 15182 sp. nov., isolated from a salt lake.</title>
        <authorList>
            <person name="Han S."/>
        </authorList>
    </citation>
    <scope>NUCLEOTIDE SEQUENCE [LARGE SCALE GENOMIC DNA]</scope>
    <source>
        <strain evidence="2 3">15182</strain>
    </source>
</reference>
<dbReference type="Pfam" id="PF19617">
    <property type="entry name" value="DUF6122"/>
    <property type="match status" value="1"/>
</dbReference>
<feature type="transmembrane region" description="Helical" evidence="1">
    <location>
        <begin position="62"/>
        <end position="79"/>
    </location>
</feature>
<comment type="caution">
    <text evidence="2">The sequence shown here is derived from an EMBL/GenBank/DDBJ whole genome shotgun (WGS) entry which is preliminary data.</text>
</comment>
<dbReference type="Proteomes" id="UP000233398">
    <property type="component" value="Unassembled WGS sequence"/>
</dbReference>
<dbReference type="InterPro" id="IPR046125">
    <property type="entry name" value="DUF6122"/>
</dbReference>
<accession>A0A2N0VJW2</accession>
<evidence type="ECO:0008006" key="4">
    <source>
        <dbReference type="Google" id="ProtNLM"/>
    </source>
</evidence>
<protein>
    <recommendedName>
        <fullName evidence="4">Metal-dependent hydrolase</fullName>
    </recommendedName>
</protein>
<evidence type="ECO:0000313" key="3">
    <source>
        <dbReference type="Proteomes" id="UP000233398"/>
    </source>
</evidence>
<evidence type="ECO:0000313" key="2">
    <source>
        <dbReference type="EMBL" id="PKD44481.1"/>
    </source>
</evidence>
<keyword evidence="1" id="KW-1133">Transmembrane helix</keyword>
<keyword evidence="1" id="KW-0812">Transmembrane</keyword>
<evidence type="ECO:0000256" key="1">
    <source>
        <dbReference type="SAM" id="Phobius"/>
    </source>
</evidence>
<dbReference type="EMBL" id="PISP01000001">
    <property type="protein sequence ID" value="PKD44481.1"/>
    <property type="molecule type" value="Genomic_DNA"/>
</dbReference>
<sequence length="114" mass="12965">MIHIVLHFIVPTLVAFTFYLSRWRNATMIMIATMLVDADHLLADPIYDPTRCSIGFHPLHNVPVIVIYAILFVLPLFVGRKADNQGWHPTARVLHLIGLGLLIHMALDWIDCLV</sequence>
<dbReference type="AlphaFoldDB" id="A0A2N0VJW2"/>
<dbReference type="OrthoDB" id="289051at2"/>
<feature type="transmembrane region" description="Helical" evidence="1">
    <location>
        <begin position="91"/>
        <end position="110"/>
    </location>
</feature>
<proteinExistence type="predicted"/>